<comment type="caution">
    <text evidence="4">The sequence shown here is derived from an EMBL/GenBank/DDBJ whole genome shotgun (WGS) entry which is preliminary data.</text>
</comment>
<gene>
    <name evidence="4" type="ORF">VNO78_16978</name>
</gene>
<protein>
    <recommendedName>
        <fullName evidence="3">Ketoreductase domain-containing protein</fullName>
    </recommendedName>
</protein>
<dbReference type="EMBL" id="JAYMYS010000004">
    <property type="protein sequence ID" value="KAK7396167.1"/>
    <property type="molecule type" value="Genomic_DNA"/>
</dbReference>
<evidence type="ECO:0000256" key="1">
    <source>
        <dbReference type="ARBA" id="ARBA00006484"/>
    </source>
</evidence>
<dbReference type="GO" id="GO:0016614">
    <property type="term" value="F:oxidoreductase activity, acting on CH-OH group of donors"/>
    <property type="evidence" value="ECO:0007669"/>
    <property type="project" value="UniProtKB-ARBA"/>
</dbReference>
<dbReference type="Pfam" id="PF13561">
    <property type="entry name" value="adh_short_C2"/>
    <property type="match status" value="1"/>
</dbReference>
<evidence type="ECO:0000259" key="3">
    <source>
        <dbReference type="SMART" id="SM00822"/>
    </source>
</evidence>
<dbReference type="InterPro" id="IPR020904">
    <property type="entry name" value="Sc_DH/Rdtase_CS"/>
</dbReference>
<dbReference type="InterPro" id="IPR036291">
    <property type="entry name" value="NAD(P)-bd_dom_sf"/>
</dbReference>
<dbReference type="InterPro" id="IPR057326">
    <property type="entry name" value="KR_dom"/>
</dbReference>
<accession>A0AAN9SMZ2</accession>
<dbReference type="PANTHER" id="PTHR48107:SF29">
    <property type="entry name" value="ENOYL-(ACYL CARRIER) REDUCTASE"/>
    <property type="match status" value="1"/>
</dbReference>
<keyword evidence="2" id="KW-0560">Oxidoreductase</keyword>
<dbReference type="AlphaFoldDB" id="A0AAN9SMZ2"/>
<dbReference type="CDD" id="cd05362">
    <property type="entry name" value="THN_reductase-like_SDR_c"/>
    <property type="match status" value="1"/>
</dbReference>
<keyword evidence="5" id="KW-1185">Reference proteome</keyword>
<dbReference type="Gene3D" id="3.40.50.720">
    <property type="entry name" value="NAD(P)-binding Rossmann-like Domain"/>
    <property type="match status" value="1"/>
</dbReference>
<dbReference type="PROSITE" id="PS00061">
    <property type="entry name" value="ADH_SHORT"/>
    <property type="match status" value="1"/>
</dbReference>
<dbReference type="PRINTS" id="PR00081">
    <property type="entry name" value="GDHRDH"/>
</dbReference>
<evidence type="ECO:0000256" key="2">
    <source>
        <dbReference type="ARBA" id="ARBA00023002"/>
    </source>
</evidence>
<name>A0AAN9SMZ2_PSOTE</name>
<reference evidence="4 5" key="1">
    <citation type="submission" date="2024-01" db="EMBL/GenBank/DDBJ databases">
        <title>The genomes of 5 underutilized Papilionoideae crops provide insights into root nodulation and disease resistanc.</title>
        <authorList>
            <person name="Jiang F."/>
        </authorList>
    </citation>
    <scope>NUCLEOTIDE SEQUENCE [LARGE SCALE GENOMIC DNA]</scope>
    <source>
        <strain evidence="4">DUOXIRENSHENG_FW03</strain>
        <tissue evidence="4">Leaves</tissue>
    </source>
</reference>
<dbReference type="InterPro" id="IPR002347">
    <property type="entry name" value="SDR_fam"/>
</dbReference>
<dbReference type="PRINTS" id="PR00080">
    <property type="entry name" value="SDRFAMILY"/>
</dbReference>
<dbReference type="SMART" id="SM00822">
    <property type="entry name" value="PKS_KR"/>
    <property type="match status" value="1"/>
</dbReference>
<proteinExistence type="inferred from homology"/>
<feature type="domain" description="Ketoreductase" evidence="3">
    <location>
        <begin position="55"/>
        <end position="245"/>
    </location>
</feature>
<dbReference type="PANTHER" id="PTHR48107">
    <property type="entry name" value="NADPH-DEPENDENT ALDEHYDE REDUCTASE-LIKE PROTEIN, CHLOROPLASTIC-RELATED"/>
    <property type="match status" value="1"/>
</dbReference>
<organism evidence="4 5">
    <name type="scientific">Psophocarpus tetragonolobus</name>
    <name type="common">Winged bean</name>
    <name type="synonym">Dolichos tetragonolobus</name>
    <dbReference type="NCBI Taxonomy" id="3891"/>
    <lineage>
        <taxon>Eukaryota</taxon>
        <taxon>Viridiplantae</taxon>
        <taxon>Streptophyta</taxon>
        <taxon>Embryophyta</taxon>
        <taxon>Tracheophyta</taxon>
        <taxon>Spermatophyta</taxon>
        <taxon>Magnoliopsida</taxon>
        <taxon>eudicotyledons</taxon>
        <taxon>Gunneridae</taxon>
        <taxon>Pentapetalae</taxon>
        <taxon>rosids</taxon>
        <taxon>fabids</taxon>
        <taxon>Fabales</taxon>
        <taxon>Fabaceae</taxon>
        <taxon>Papilionoideae</taxon>
        <taxon>50 kb inversion clade</taxon>
        <taxon>NPAAA clade</taxon>
        <taxon>indigoferoid/millettioid clade</taxon>
        <taxon>Phaseoleae</taxon>
        <taxon>Psophocarpus</taxon>
    </lineage>
</organism>
<dbReference type="Proteomes" id="UP001386955">
    <property type="component" value="Unassembled WGS sequence"/>
</dbReference>
<dbReference type="SUPFAM" id="SSF51735">
    <property type="entry name" value="NAD(P)-binding Rossmann-fold domains"/>
    <property type="match status" value="1"/>
</dbReference>
<evidence type="ECO:0000313" key="5">
    <source>
        <dbReference type="Proteomes" id="UP001386955"/>
    </source>
</evidence>
<sequence>MILQSRRFQTRYKEEANSNVHIHVLIGANQTLTVQPVDVKQQMATPSESLPLQDRVAIVTGSSRGIGREIALHLASLGARIVVNYTSNSAPADSLVAQINANSAAPRAVSVQADVSDPDQVKSLFDSAERAFDSPIHVLVNSAGVIDGTYPSIANTSVESFDRMFAVNTRGAFACAREAANRLKRGGGGRIILLTSSQVAALRPGFGAYSASKAAVETMVKVLAKELKGTQITANCVAPGPIATDMFFEGRTEETVNRIVQECPLGRLGETKDVAPVVGFLATDASEWVNGQTLRVNGGYV</sequence>
<comment type="similarity">
    <text evidence="1">Belongs to the short-chain dehydrogenases/reductases (SDR) family.</text>
</comment>
<evidence type="ECO:0000313" key="4">
    <source>
        <dbReference type="EMBL" id="KAK7396167.1"/>
    </source>
</evidence>
<dbReference type="FunFam" id="3.40.50.720:FF:000084">
    <property type="entry name" value="Short-chain dehydrogenase reductase"/>
    <property type="match status" value="1"/>
</dbReference>